<name>A0AA89BY47_PINIB</name>
<protein>
    <submittedName>
        <fullName evidence="1">Uncharacterized protein</fullName>
    </submittedName>
</protein>
<proteinExistence type="predicted"/>
<dbReference type="EMBL" id="VSWD01000011">
    <property type="protein sequence ID" value="KAK3087014.1"/>
    <property type="molecule type" value="Genomic_DNA"/>
</dbReference>
<sequence length="114" mass="12778">MSILDGFYLTFITSSPYNLPHYIYLGSPATSVKGTSDKLLIDWDSVFQSQEQGKLVYVFAVGSRKGYVDIQRPIETMGTNMTVSLEGDTKEIFLSIHAFAPNLEASHYYAMIHT</sequence>
<dbReference type="AlphaFoldDB" id="A0AA89BY47"/>
<keyword evidence="2" id="KW-1185">Reference proteome</keyword>
<dbReference type="Proteomes" id="UP001186944">
    <property type="component" value="Unassembled WGS sequence"/>
</dbReference>
<gene>
    <name evidence="1" type="ORF">FSP39_000312</name>
</gene>
<evidence type="ECO:0000313" key="2">
    <source>
        <dbReference type="Proteomes" id="UP001186944"/>
    </source>
</evidence>
<reference evidence="1" key="1">
    <citation type="submission" date="2019-08" db="EMBL/GenBank/DDBJ databases">
        <title>The improved chromosome-level genome for the pearl oyster Pinctada fucata martensii using PacBio sequencing and Hi-C.</title>
        <authorList>
            <person name="Zheng Z."/>
        </authorList>
    </citation>
    <scope>NUCLEOTIDE SEQUENCE</scope>
    <source>
        <strain evidence="1">ZZ-2019</strain>
        <tissue evidence="1">Adductor muscle</tissue>
    </source>
</reference>
<organism evidence="1 2">
    <name type="scientific">Pinctada imbricata</name>
    <name type="common">Atlantic pearl-oyster</name>
    <name type="synonym">Pinctada martensii</name>
    <dbReference type="NCBI Taxonomy" id="66713"/>
    <lineage>
        <taxon>Eukaryota</taxon>
        <taxon>Metazoa</taxon>
        <taxon>Spiralia</taxon>
        <taxon>Lophotrochozoa</taxon>
        <taxon>Mollusca</taxon>
        <taxon>Bivalvia</taxon>
        <taxon>Autobranchia</taxon>
        <taxon>Pteriomorphia</taxon>
        <taxon>Pterioida</taxon>
        <taxon>Pterioidea</taxon>
        <taxon>Pteriidae</taxon>
        <taxon>Pinctada</taxon>
    </lineage>
</organism>
<comment type="caution">
    <text evidence="1">The sequence shown here is derived from an EMBL/GenBank/DDBJ whole genome shotgun (WGS) entry which is preliminary data.</text>
</comment>
<evidence type="ECO:0000313" key="1">
    <source>
        <dbReference type="EMBL" id="KAK3087014.1"/>
    </source>
</evidence>
<accession>A0AA89BY47</accession>